<reference evidence="7" key="1">
    <citation type="submission" date="2023-07" db="EMBL/GenBank/DDBJ databases">
        <title>Two novel species in the genus Flavivirga.</title>
        <authorList>
            <person name="Kwon K."/>
        </authorList>
    </citation>
    <scope>NUCLEOTIDE SEQUENCE</scope>
    <source>
        <strain evidence="7">KACC 14158</strain>
    </source>
</reference>
<keyword evidence="4" id="KW-0560">Oxidoreductase</keyword>
<dbReference type="Gene3D" id="3.50.50.60">
    <property type="entry name" value="FAD/NAD(P)-binding domain"/>
    <property type="match status" value="2"/>
</dbReference>
<evidence type="ECO:0000256" key="2">
    <source>
        <dbReference type="ARBA" id="ARBA00022630"/>
    </source>
</evidence>
<gene>
    <name evidence="7" type="ORF">Q4Q40_19305</name>
</gene>
<dbReference type="PANTHER" id="PTHR46056:SF12">
    <property type="entry name" value="LONG-CHAIN-ALCOHOL OXIDASE"/>
    <property type="match status" value="1"/>
</dbReference>
<name>A0ABT8WT38_9FLAO</name>
<protein>
    <submittedName>
        <fullName evidence="7">GMC family oxidoreductase N-terminal domain-containing protein</fullName>
    </submittedName>
</protein>
<accession>A0ABT8WT38</accession>
<comment type="similarity">
    <text evidence="1">Belongs to the GMC oxidoreductase family.</text>
</comment>
<evidence type="ECO:0000256" key="4">
    <source>
        <dbReference type="ARBA" id="ARBA00023002"/>
    </source>
</evidence>
<dbReference type="Pfam" id="PF05199">
    <property type="entry name" value="GMC_oxred_C"/>
    <property type="match status" value="1"/>
</dbReference>
<evidence type="ECO:0000259" key="5">
    <source>
        <dbReference type="Pfam" id="PF00732"/>
    </source>
</evidence>
<evidence type="ECO:0000256" key="1">
    <source>
        <dbReference type="ARBA" id="ARBA00010790"/>
    </source>
</evidence>
<dbReference type="InterPro" id="IPR007867">
    <property type="entry name" value="GMC_OxRtase_C"/>
</dbReference>
<dbReference type="Proteomes" id="UP001176806">
    <property type="component" value="Unassembled WGS sequence"/>
</dbReference>
<dbReference type="PANTHER" id="PTHR46056">
    <property type="entry name" value="LONG-CHAIN-ALCOHOL OXIDASE"/>
    <property type="match status" value="1"/>
</dbReference>
<dbReference type="Pfam" id="PF00732">
    <property type="entry name" value="GMC_oxred_N"/>
    <property type="match status" value="1"/>
</dbReference>
<feature type="domain" description="Glucose-methanol-choline oxidoreductase N-terminal" evidence="5">
    <location>
        <begin position="257"/>
        <end position="486"/>
    </location>
</feature>
<organism evidence="7 8">
    <name type="scientific">Flavivirga jejuensis</name>
    <dbReference type="NCBI Taxonomy" id="870487"/>
    <lineage>
        <taxon>Bacteria</taxon>
        <taxon>Pseudomonadati</taxon>
        <taxon>Bacteroidota</taxon>
        <taxon>Flavobacteriia</taxon>
        <taxon>Flavobacteriales</taxon>
        <taxon>Flavobacteriaceae</taxon>
        <taxon>Flavivirga</taxon>
    </lineage>
</organism>
<evidence type="ECO:0000259" key="6">
    <source>
        <dbReference type="Pfam" id="PF05199"/>
    </source>
</evidence>
<evidence type="ECO:0000256" key="3">
    <source>
        <dbReference type="ARBA" id="ARBA00022827"/>
    </source>
</evidence>
<dbReference type="SUPFAM" id="SSF51905">
    <property type="entry name" value="FAD/NAD(P)-binding domain"/>
    <property type="match status" value="1"/>
</dbReference>
<feature type="domain" description="Glucose-methanol-choline oxidoreductase C-terminal" evidence="6">
    <location>
        <begin position="580"/>
        <end position="713"/>
    </location>
</feature>
<evidence type="ECO:0000313" key="8">
    <source>
        <dbReference type="Proteomes" id="UP001176806"/>
    </source>
</evidence>
<sequence>MKNLLQKILEKKNKALLKLLMPSYEDLWHLHNVLFDFFLPYEGEDPKIISSIKQSKKTQYEQLLINEPVKWILVLISKPKRLLRSGWINIYYKYVEKTKPPYSEIKPSVKKLEEFFEESKKYSLLQMSYNEKLRFINILTSSNINFYRRIGSSLRVYYIVNAYKGEVGRLITDIGEYKKDAFIADPKIKIPEFKSNLQYDQKFNEIQGDLDYIVVGTGPSGCLVASELHKNGKKVAILESGSFFIPGTFDGRAGLDFYEDKGFRTTMDGGVFVLNGSAVGGGATVNVDMAFEPSLNTIRSRFDLWHEQGYIDSDFWTHEDLQESHTKVLSRLKTRQVEPEEVNLHNNILKEGAELHGLNASYYRLNTYKKGESPYSRTDKKGPVEHYILQPMQDHNNPLTLIPNAEVLNIKMNKGRAMGVNFKVRYPEDYSGIIKDPFGLNLPQNKTISLKAKNIIIAGGNLGTSSLLKSSGFKNDMIGKGFVMHPFMLVLGLFDKKIDNHIGTQSSIYIGDYLTSNHRLPKVDFLLESASARPEIGAMLIPGSPKQVLKIIEKYRHIGGFGVLLIEEMQKTNRIEKSKDSVPEIFYSLSDNDISRFRFGVAEAIKIMFKGGAKKVIIPSFENLCGNPDSDTGFNILDRIEEADKAVENLKFRPNETMLFAAHMMSGAKLSKDPKKGCIDQDYKLYGTENVFVVDSSVFPSSVGANPMETIYTTSQIFVDSHLNKKKQKKEPFKTVSNE</sequence>
<comment type="caution">
    <text evidence="7">The sequence shown here is derived from an EMBL/GenBank/DDBJ whole genome shotgun (WGS) entry which is preliminary data.</text>
</comment>
<proteinExistence type="inferred from homology"/>
<evidence type="ECO:0000313" key="7">
    <source>
        <dbReference type="EMBL" id="MDO5976352.1"/>
    </source>
</evidence>
<dbReference type="RefSeq" id="WP_303303636.1">
    <property type="nucleotide sequence ID" value="NZ_BAABDA010000028.1"/>
</dbReference>
<keyword evidence="8" id="KW-1185">Reference proteome</keyword>
<dbReference type="InterPro" id="IPR036188">
    <property type="entry name" value="FAD/NAD-bd_sf"/>
</dbReference>
<keyword evidence="3" id="KW-0274">FAD</keyword>
<dbReference type="InterPro" id="IPR000172">
    <property type="entry name" value="GMC_OxRdtase_N"/>
</dbReference>
<keyword evidence="2" id="KW-0285">Flavoprotein</keyword>
<dbReference type="EMBL" id="JAUOEL010000007">
    <property type="protein sequence ID" value="MDO5976352.1"/>
    <property type="molecule type" value="Genomic_DNA"/>
</dbReference>